<feature type="region of interest" description="Disordered" evidence="1">
    <location>
        <begin position="78"/>
        <end position="145"/>
    </location>
</feature>
<feature type="compositionally biased region" description="Basic and acidic residues" evidence="1">
    <location>
        <begin position="1"/>
        <end position="10"/>
    </location>
</feature>
<feature type="domain" description="HAM1-like C-terminal" evidence="2">
    <location>
        <begin position="611"/>
        <end position="695"/>
    </location>
</feature>
<dbReference type="AlphaFoldDB" id="D8Q2D6"/>
<feature type="compositionally biased region" description="Basic and acidic residues" evidence="1">
    <location>
        <begin position="135"/>
        <end position="145"/>
    </location>
</feature>
<dbReference type="HOGENOM" id="CLU_374749_0_0_1"/>
<dbReference type="eggNOG" id="ENOG502QYDH">
    <property type="taxonomic scope" value="Eukaryota"/>
</dbReference>
<evidence type="ECO:0000313" key="5">
    <source>
        <dbReference type="Proteomes" id="UP000007431"/>
    </source>
</evidence>
<organism evidence="5">
    <name type="scientific">Schizophyllum commune (strain H4-8 / FGSC 9210)</name>
    <name type="common">Split gill fungus</name>
    <dbReference type="NCBI Taxonomy" id="578458"/>
    <lineage>
        <taxon>Eukaryota</taxon>
        <taxon>Fungi</taxon>
        <taxon>Dikarya</taxon>
        <taxon>Basidiomycota</taxon>
        <taxon>Agaricomycotina</taxon>
        <taxon>Agaricomycetes</taxon>
        <taxon>Agaricomycetidae</taxon>
        <taxon>Agaricales</taxon>
        <taxon>Schizophyllaceae</taxon>
        <taxon>Schizophyllum</taxon>
    </lineage>
</organism>
<proteinExistence type="predicted"/>
<reference evidence="4 5" key="1">
    <citation type="journal article" date="2010" name="Nat. Biotechnol.">
        <title>Genome sequence of the model mushroom Schizophyllum commune.</title>
        <authorList>
            <person name="Ohm R.A."/>
            <person name="de Jong J.F."/>
            <person name="Lugones L.G."/>
            <person name="Aerts A."/>
            <person name="Kothe E."/>
            <person name="Stajich J.E."/>
            <person name="de Vries R.P."/>
            <person name="Record E."/>
            <person name="Levasseur A."/>
            <person name="Baker S.E."/>
            <person name="Bartholomew K.A."/>
            <person name="Coutinho P.M."/>
            <person name="Erdmann S."/>
            <person name="Fowler T.J."/>
            <person name="Gathman A.C."/>
            <person name="Lombard V."/>
            <person name="Henrissat B."/>
            <person name="Knabe N."/>
            <person name="Kuees U."/>
            <person name="Lilly W.W."/>
            <person name="Lindquist E."/>
            <person name="Lucas S."/>
            <person name="Magnuson J.K."/>
            <person name="Piumi F."/>
            <person name="Raudaskoski M."/>
            <person name="Salamov A."/>
            <person name="Schmutz J."/>
            <person name="Schwarze F.W.M.R."/>
            <person name="vanKuyk P.A."/>
            <person name="Horton J.S."/>
            <person name="Grigoriev I.V."/>
            <person name="Woesten H.A.B."/>
        </authorList>
    </citation>
    <scope>NUCLEOTIDE SEQUENCE [LARGE SCALE GENOMIC DNA]</scope>
    <source>
        <strain evidence="5">H4-8 / FGSC 9210</strain>
    </source>
</reference>
<protein>
    <submittedName>
        <fullName evidence="4">Uncharacterized protein</fullName>
    </submittedName>
</protein>
<dbReference type="KEGG" id="scm:SCHCO_0234537"/>
<dbReference type="InterPro" id="IPR045967">
    <property type="entry name" value="HAM1-like_N"/>
</dbReference>
<feature type="domain" description="HAM1-like N-terminal" evidence="3">
    <location>
        <begin position="122"/>
        <end position="598"/>
    </location>
</feature>
<dbReference type="PANTHER" id="PTHR31138:SF1">
    <property type="entry name" value="PDZ DOMAIN-CONTAINING PROTEIN"/>
    <property type="match status" value="1"/>
</dbReference>
<dbReference type="Pfam" id="PF19343">
    <property type="entry name" value="HAM1_N"/>
    <property type="match status" value="1"/>
</dbReference>
<dbReference type="InterPro" id="IPR027842">
    <property type="entry name" value="HAM1-like_C"/>
</dbReference>
<keyword evidence="5" id="KW-1185">Reference proteome</keyword>
<evidence type="ECO:0000259" key="3">
    <source>
        <dbReference type="Pfam" id="PF19343"/>
    </source>
</evidence>
<feature type="compositionally biased region" description="Low complexity" evidence="1">
    <location>
        <begin position="90"/>
        <end position="109"/>
    </location>
</feature>
<accession>D8Q2D6</accession>
<dbReference type="Pfam" id="PF14613">
    <property type="entry name" value="HAM1_C"/>
    <property type="match status" value="1"/>
</dbReference>
<evidence type="ECO:0000259" key="2">
    <source>
        <dbReference type="Pfam" id="PF14613"/>
    </source>
</evidence>
<feature type="region of interest" description="Disordered" evidence="1">
    <location>
        <begin position="1"/>
        <end position="33"/>
    </location>
</feature>
<name>D8Q2D6_SCHCM</name>
<dbReference type="EMBL" id="GL377305">
    <property type="protein sequence ID" value="EFI98664.1"/>
    <property type="molecule type" value="Genomic_DNA"/>
</dbReference>
<sequence length="741" mass="82380">MNEQDVEHENVSNGASNSPWPPQVAVSQTAAPRKYGIKEKHNIQNGNRPLASSSLQLVKYMWTLAEFDERFSPPASITSFPAAEPRRSADPAPTSASSLATAVPSAATSLRRAPPKLPASFTLARTSSPATTSEGKFKSREQLEEEKQLLQEAKATGSQAKAPADQVQAQAEMYSDGERPVTNMTAGAPADFENYEEQTFSSSESRHVCLLASRSRAQADALPAIFLPVTNANGTQSRNLMNKAKGFRDGMHAKILGQHKDKARERVDCGKDTIDDYFPQERRDRYIYRMKKVIVECRSHNDYQESIPWLLDAISSYFQHSKEIGKQHAKHTAKASKNDGSLNEAWGQLRLLLERFANGVSMDMIFDAANALADDARNDPALKQCLKNANAYIHRVNPLRWGHVAPPARPRAQGRVQRAGQVFFEDKYKGHFDNVFQSIATFRRVMGENTLNVRFGQDLARLTKDLLFDSEGRLAFKSELWANIRHAILPNVVMIGYVPIPRIVYTDDAFDIVIENLVFSGRNLFPNIIKVRANDHFKYSPYVSIRDEGKHEFTLGFSQVQAYLHDVAFYSSKKSGFPTISDSGFADIVLGGENLKATDKSSVLKVKSVKVKVDSLKFGIRDSKHDLLYKTLKPLVMELVRKQNQKAVADVTQTGMECIDGQLVSASENEMRMDALKETKKQEADASSTATNQRYQDTIGGSLVHVACKAPPLHYAIANRSVFSYELVGLNVLSRASAGKK</sequence>
<dbReference type="PANTHER" id="PTHR31138">
    <property type="entry name" value="CHROMOSOME 19, WHOLE GENOME SHOTGUN SEQUENCE"/>
    <property type="match status" value="1"/>
</dbReference>
<feature type="compositionally biased region" description="Polar residues" evidence="1">
    <location>
        <begin position="123"/>
        <end position="134"/>
    </location>
</feature>
<evidence type="ECO:0000313" key="4">
    <source>
        <dbReference type="EMBL" id="EFI98664.1"/>
    </source>
</evidence>
<dbReference type="VEuPathDB" id="FungiDB:SCHCODRAFT_0234537"/>
<dbReference type="RefSeq" id="XP_003033567.1">
    <property type="nucleotide sequence ID" value="XM_003033521.1"/>
</dbReference>
<dbReference type="Proteomes" id="UP000007431">
    <property type="component" value="Unassembled WGS sequence"/>
</dbReference>
<dbReference type="GeneID" id="9592820"/>
<gene>
    <name evidence="4" type="ORF">SCHCODRAFT_234537</name>
</gene>
<evidence type="ECO:0000256" key="1">
    <source>
        <dbReference type="SAM" id="MobiDB-lite"/>
    </source>
</evidence>
<dbReference type="OrthoDB" id="19394at2759"/>
<dbReference type="InParanoid" id="D8Q2D6"/>